<reference evidence="1" key="1">
    <citation type="submission" date="2021-06" db="EMBL/GenBank/DDBJ databases">
        <title>Parelaphostrongylus tenuis whole genome reference sequence.</title>
        <authorList>
            <person name="Garwood T.J."/>
            <person name="Larsen P.A."/>
            <person name="Fountain-Jones N.M."/>
            <person name="Garbe J.R."/>
            <person name="Macchietto M.G."/>
            <person name="Kania S.A."/>
            <person name="Gerhold R.W."/>
            <person name="Richards J.E."/>
            <person name="Wolf T.M."/>
        </authorList>
    </citation>
    <scope>NUCLEOTIDE SEQUENCE</scope>
    <source>
        <strain evidence="1">MNPRO001-30</strain>
        <tissue evidence="1">Meninges</tissue>
    </source>
</reference>
<dbReference type="AlphaFoldDB" id="A0AAD5MQ11"/>
<comment type="caution">
    <text evidence="1">The sequence shown here is derived from an EMBL/GenBank/DDBJ whole genome shotgun (WGS) entry which is preliminary data.</text>
</comment>
<sequence>MSQTRLQCWTLYFSTSFILRSQLPQQSPEFSSMSCRCSKTVVTKRSEKGKITKKERVSWVYAVIKPAPSLWQASLTLHYHPRFLCIFCRKEETNSIQVRKIGRLMNDAFFRAAGIAVQA</sequence>
<evidence type="ECO:0000313" key="2">
    <source>
        <dbReference type="Proteomes" id="UP001196413"/>
    </source>
</evidence>
<dbReference type="EMBL" id="JAHQIW010000460">
    <property type="protein sequence ID" value="KAJ1348254.1"/>
    <property type="molecule type" value="Genomic_DNA"/>
</dbReference>
<gene>
    <name evidence="1" type="ORF">KIN20_003511</name>
</gene>
<protein>
    <submittedName>
        <fullName evidence="1">Uncharacterized protein</fullName>
    </submittedName>
</protein>
<keyword evidence="2" id="KW-1185">Reference proteome</keyword>
<organism evidence="1 2">
    <name type="scientific">Parelaphostrongylus tenuis</name>
    <name type="common">Meningeal worm</name>
    <dbReference type="NCBI Taxonomy" id="148309"/>
    <lineage>
        <taxon>Eukaryota</taxon>
        <taxon>Metazoa</taxon>
        <taxon>Ecdysozoa</taxon>
        <taxon>Nematoda</taxon>
        <taxon>Chromadorea</taxon>
        <taxon>Rhabditida</taxon>
        <taxon>Rhabditina</taxon>
        <taxon>Rhabditomorpha</taxon>
        <taxon>Strongyloidea</taxon>
        <taxon>Metastrongylidae</taxon>
        <taxon>Parelaphostrongylus</taxon>
    </lineage>
</organism>
<evidence type="ECO:0000313" key="1">
    <source>
        <dbReference type="EMBL" id="KAJ1348254.1"/>
    </source>
</evidence>
<proteinExistence type="predicted"/>
<accession>A0AAD5MQ11</accession>
<name>A0AAD5MQ11_PARTN</name>
<dbReference type="Proteomes" id="UP001196413">
    <property type="component" value="Unassembled WGS sequence"/>
</dbReference>